<sequence>MSVLEFLAWETRGVEEYRAYLDRMLQLCARPPLLERSSDDDLIIMEQYFTLLGYLLAILPREEQIQRVRDALDCLLIGRAGPVSVAAVKLDFRRRAMENSRLPVVVAELLEAALPRMYPKIVELARMLASVSPHCCYRMLKAGVLNTLLIRMDLPYATQLRCTRPPNIEIEGAEYPWDTMLLITSLLWCLLGSHRGLRYSFRRQILRGQCRAVNAKIRNDIATLILAGIVAPLPSWDLVSSGIAEDIVELLSAIQPGTANIWSQRITFSDSDDDFFFKRTLLIIIAHLAHVDVYVFVMQKAMIMPVILRIVKYCKVNDKSSLILLEHAMYILSLLAPRIATEFVKRKGTFTLLAILDRVLNVKFDEHLATILTKTICQLVLQDDALLLQDFRKHEAIPLLIRLINDIVGFQRLTMRRQRILTLLLIALEGLVKKQTSVQQMYGEQSVQLITEIFAKCLYQKKDDFQVDQRLLLATGAYLWECVARCPSNLHIFLQNGGLYSILDITEMSDYPVKCLYLGALTDMCDCTFCGPFLCTWRGVDKKTGLMSLLAAVWREEEDRIGIKRRADGSIGDLELPQMGTKQWTDTNVLKLTADSSPTIVDMIGSVRPKVFGIVKIIERDGDRYEIAKKHYKILLDELPTKDRITMCCVDVYLQLKLGQMWMEVAKYLEQAGITPMSVDAQLIFNMVRWHRSWGPFIEEKQRKLITADKRAEELLEKEEFARIRDSKLAPTLEALDQVDLIRRTADRSYMLRMKDRQRRQINAALRFPCGADAKRCHRTFAEGANFTVILGQRQSIDTSHLIGRDLVGELPTASPPDSVCEETFSSLGRYASGASHSYERSLAMDEC</sequence>
<dbReference type="GO" id="GO:0097225">
    <property type="term" value="C:sperm midpiece"/>
    <property type="evidence" value="ECO:0007669"/>
    <property type="project" value="TreeGrafter"/>
</dbReference>
<proteinExistence type="predicted"/>
<dbReference type="OrthoDB" id="191673at2759"/>
<dbReference type="InterPro" id="IPR016024">
    <property type="entry name" value="ARM-type_fold"/>
</dbReference>
<name>A0A6P3X7R7_DINQU</name>
<dbReference type="Pfam" id="PF21049">
    <property type="entry name" value="CFA69_ARM_rpt"/>
    <property type="match status" value="1"/>
</dbReference>
<dbReference type="InterPro" id="IPR048733">
    <property type="entry name" value="CFA69_ARM_dom"/>
</dbReference>
<organism evidence="2 3">
    <name type="scientific">Dinoponera quadriceps</name>
    <name type="common">South American ant</name>
    <dbReference type="NCBI Taxonomy" id="609295"/>
    <lineage>
        <taxon>Eukaryota</taxon>
        <taxon>Metazoa</taxon>
        <taxon>Ecdysozoa</taxon>
        <taxon>Arthropoda</taxon>
        <taxon>Hexapoda</taxon>
        <taxon>Insecta</taxon>
        <taxon>Pterygota</taxon>
        <taxon>Neoptera</taxon>
        <taxon>Endopterygota</taxon>
        <taxon>Hymenoptera</taxon>
        <taxon>Apocrita</taxon>
        <taxon>Aculeata</taxon>
        <taxon>Formicoidea</taxon>
        <taxon>Formicidae</taxon>
        <taxon>Ponerinae</taxon>
        <taxon>Ponerini</taxon>
        <taxon>Dinoponera</taxon>
    </lineage>
</organism>
<dbReference type="KEGG" id="dqu:106744045"/>
<dbReference type="PANTHER" id="PTHR14716">
    <property type="entry name" value="CILIA- AND FLAGELLA-ASSOCIATED PROTEIN 69"/>
    <property type="match status" value="1"/>
</dbReference>
<dbReference type="GeneID" id="106744045"/>
<accession>A0A6P3X7R7</accession>
<feature type="domain" description="Cilia- and flagella-associated protein 69 ARM repeats" evidence="1">
    <location>
        <begin position="10"/>
        <end position="665"/>
    </location>
</feature>
<dbReference type="Proteomes" id="UP000515204">
    <property type="component" value="Unplaced"/>
</dbReference>
<reference evidence="3" key="1">
    <citation type="submission" date="2025-08" db="UniProtKB">
        <authorList>
            <consortium name="RefSeq"/>
        </authorList>
    </citation>
    <scope>IDENTIFICATION</scope>
</reference>
<dbReference type="AlphaFoldDB" id="A0A6P3X7R7"/>
<evidence type="ECO:0000313" key="2">
    <source>
        <dbReference type="Proteomes" id="UP000515204"/>
    </source>
</evidence>
<protein>
    <submittedName>
        <fullName evidence="3">Cilia- and flagella-associated protein 69-like</fullName>
    </submittedName>
</protein>
<dbReference type="Gene3D" id="1.25.10.10">
    <property type="entry name" value="Leucine-rich Repeat Variant"/>
    <property type="match status" value="1"/>
</dbReference>
<dbReference type="InterPro" id="IPR011989">
    <property type="entry name" value="ARM-like"/>
</dbReference>
<dbReference type="GO" id="GO:1902093">
    <property type="term" value="P:positive regulation of flagellated sperm motility"/>
    <property type="evidence" value="ECO:0007669"/>
    <property type="project" value="TreeGrafter"/>
</dbReference>
<dbReference type="InterPro" id="IPR048732">
    <property type="entry name" value="CFA69"/>
</dbReference>
<dbReference type="PANTHER" id="PTHR14716:SF0">
    <property type="entry name" value="CILIA- AND FLAGELLA-ASSOCIATED PROTEIN 69"/>
    <property type="match status" value="1"/>
</dbReference>
<evidence type="ECO:0000313" key="3">
    <source>
        <dbReference type="RefSeq" id="XP_014473924.1"/>
    </source>
</evidence>
<gene>
    <name evidence="3" type="primary">LOC106744045</name>
</gene>
<evidence type="ECO:0000259" key="1">
    <source>
        <dbReference type="Pfam" id="PF21049"/>
    </source>
</evidence>
<dbReference type="GO" id="GO:0097730">
    <property type="term" value="C:non-motile cilium"/>
    <property type="evidence" value="ECO:0007669"/>
    <property type="project" value="TreeGrafter"/>
</dbReference>
<keyword evidence="2" id="KW-1185">Reference proteome</keyword>
<dbReference type="RefSeq" id="XP_014473924.1">
    <property type="nucleotide sequence ID" value="XM_014618438.1"/>
</dbReference>
<dbReference type="SUPFAM" id="SSF48371">
    <property type="entry name" value="ARM repeat"/>
    <property type="match status" value="1"/>
</dbReference>